<dbReference type="NCBIfam" id="TIGR00526">
    <property type="entry name" value="folB_dom"/>
    <property type="match status" value="1"/>
</dbReference>
<dbReference type="SUPFAM" id="SSF55620">
    <property type="entry name" value="Tetrahydrobiopterin biosynthesis enzymes-like"/>
    <property type="match status" value="1"/>
</dbReference>
<dbReference type="Pfam" id="PF02152">
    <property type="entry name" value="FolB"/>
    <property type="match status" value="1"/>
</dbReference>
<dbReference type="AlphaFoldDB" id="A0A6J7GXJ6"/>
<evidence type="ECO:0000256" key="2">
    <source>
        <dbReference type="ARBA" id="ARBA00005013"/>
    </source>
</evidence>
<evidence type="ECO:0000256" key="6">
    <source>
        <dbReference type="ARBA" id="ARBA00023239"/>
    </source>
</evidence>
<accession>A0A6J7GXJ6</accession>
<dbReference type="InterPro" id="IPR006157">
    <property type="entry name" value="FolB_dom"/>
</dbReference>
<feature type="domain" description="Dihydroneopterin aldolase/epimerase" evidence="8">
    <location>
        <begin position="5"/>
        <end position="117"/>
    </location>
</feature>
<dbReference type="CDD" id="cd00534">
    <property type="entry name" value="DHNA_DHNTPE"/>
    <property type="match status" value="1"/>
</dbReference>
<organism evidence="9">
    <name type="scientific">freshwater metagenome</name>
    <dbReference type="NCBI Taxonomy" id="449393"/>
    <lineage>
        <taxon>unclassified sequences</taxon>
        <taxon>metagenomes</taxon>
        <taxon>ecological metagenomes</taxon>
    </lineage>
</organism>
<dbReference type="Gene3D" id="3.30.1130.10">
    <property type="match status" value="1"/>
</dbReference>
<evidence type="ECO:0000256" key="1">
    <source>
        <dbReference type="ARBA" id="ARBA00001353"/>
    </source>
</evidence>
<dbReference type="EC" id="4.1.2.25" evidence="4"/>
<proteinExistence type="inferred from homology"/>
<dbReference type="GO" id="GO:0004150">
    <property type="term" value="F:dihydroneopterin aldolase activity"/>
    <property type="evidence" value="ECO:0007669"/>
    <property type="project" value="UniProtKB-EC"/>
</dbReference>
<evidence type="ECO:0000259" key="8">
    <source>
        <dbReference type="SMART" id="SM00905"/>
    </source>
</evidence>
<dbReference type="PANTHER" id="PTHR42844:SF1">
    <property type="entry name" value="DIHYDRONEOPTERIN ALDOLASE 1-RELATED"/>
    <property type="match status" value="1"/>
</dbReference>
<evidence type="ECO:0000256" key="4">
    <source>
        <dbReference type="ARBA" id="ARBA00013043"/>
    </source>
</evidence>
<dbReference type="InterPro" id="IPR006156">
    <property type="entry name" value="Dihydroneopterin_aldolase"/>
</dbReference>
<reference evidence="9" key="1">
    <citation type="submission" date="2020-05" db="EMBL/GenBank/DDBJ databases">
        <authorList>
            <person name="Chiriac C."/>
            <person name="Salcher M."/>
            <person name="Ghai R."/>
            <person name="Kavagutti S V."/>
        </authorList>
    </citation>
    <scope>NUCLEOTIDE SEQUENCE</scope>
</reference>
<comment type="pathway">
    <text evidence="2">Cofactor biosynthesis; tetrahydrofolate biosynthesis; 2-amino-4-hydroxy-6-hydroxymethyl-7,8-dihydropteridine diphosphate from 7,8-dihydroneopterin triphosphate: step 3/4.</text>
</comment>
<dbReference type="NCBIfam" id="TIGR00525">
    <property type="entry name" value="folB"/>
    <property type="match status" value="1"/>
</dbReference>
<comment type="similarity">
    <text evidence="3">Belongs to the DHNA family.</text>
</comment>
<dbReference type="GO" id="GO:0005737">
    <property type="term" value="C:cytoplasm"/>
    <property type="evidence" value="ECO:0007669"/>
    <property type="project" value="TreeGrafter"/>
</dbReference>
<dbReference type="FunFam" id="3.30.1130.10:FF:000003">
    <property type="entry name" value="7,8-dihydroneopterin aldolase"/>
    <property type="match status" value="1"/>
</dbReference>
<keyword evidence="5" id="KW-0289">Folate biosynthesis</keyword>
<evidence type="ECO:0000313" key="9">
    <source>
        <dbReference type="EMBL" id="CAB4908980.1"/>
    </source>
</evidence>
<dbReference type="SMART" id="SM00905">
    <property type="entry name" value="FolB"/>
    <property type="match status" value="1"/>
</dbReference>
<gene>
    <name evidence="9" type="ORF">UFOPK3610_00648</name>
</gene>
<evidence type="ECO:0000256" key="7">
    <source>
        <dbReference type="ARBA" id="ARBA00032903"/>
    </source>
</evidence>
<name>A0A6J7GXJ6_9ZZZZ</name>
<dbReference type="InterPro" id="IPR043133">
    <property type="entry name" value="GTP-CH-I_C/QueF"/>
</dbReference>
<dbReference type="PANTHER" id="PTHR42844">
    <property type="entry name" value="DIHYDRONEOPTERIN ALDOLASE 1-RELATED"/>
    <property type="match status" value="1"/>
</dbReference>
<evidence type="ECO:0000256" key="3">
    <source>
        <dbReference type="ARBA" id="ARBA00005708"/>
    </source>
</evidence>
<comment type="catalytic activity">
    <reaction evidence="1">
        <text>7,8-dihydroneopterin = 6-hydroxymethyl-7,8-dihydropterin + glycolaldehyde</text>
        <dbReference type="Rhea" id="RHEA:10540"/>
        <dbReference type="ChEBI" id="CHEBI:17001"/>
        <dbReference type="ChEBI" id="CHEBI:17071"/>
        <dbReference type="ChEBI" id="CHEBI:44841"/>
        <dbReference type="EC" id="4.1.2.25"/>
    </reaction>
</comment>
<dbReference type="GO" id="GO:0046656">
    <property type="term" value="P:folic acid biosynthetic process"/>
    <property type="evidence" value="ECO:0007669"/>
    <property type="project" value="UniProtKB-KW"/>
</dbReference>
<protein>
    <recommendedName>
        <fullName evidence="4">dihydroneopterin aldolase</fullName>
        <ecNumber evidence="4">4.1.2.25</ecNumber>
    </recommendedName>
    <alternativeName>
        <fullName evidence="7">7,8-dihydroneopterin aldolase</fullName>
    </alternativeName>
</protein>
<sequence length="119" mass="12771">MTDSITITGLRVRGFHGVLESERRDGQYFIIDVVLGVDIARAAATDDLADTVDYSQVSEMIHAIVSGEPVQLIETLAENCATACLDVNGVTSVTIVVHKPQAPIAVEFADVSVTITRTR</sequence>
<keyword evidence="6" id="KW-0456">Lyase</keyword>
<dbReference type="EMBL" id="CAFBMR010000016">
    <property type="protein sequence ID" value="CAB4908980.1"/>
    <property type="molecule type" value="Genomic_DNA"/>
</dbReference>
<evidence type="ECO:0000256" key="5">
    <source>
        <dbReference type="ARBA" id="ARBA00022909"/>
    </source>
</evidence>